<accession>A0ACB8F9A2</accession>
<keyword evidence="2" id="KW-1185">Reference proteome</keyword>
<organism evidence="1 2">
    <name type="scientific">Sphaerodactylus townsendi</name>
    <dbReference type="NCBI Taxonomy" id="933632"/>
    <lineage>
        <taxon>Eukaryota</taxon>
        <taxon>Metazoa</taxon>
        <taxon>Chordata</taxon>
        <taxon>Craniata</taxon>
        <taxon>Vertebrata</taxon>
        <taxon>Euteleostomi</taxon>
        <taxon>Lepidosauria</taxon>
        <taxon>Squamata</taxon>
        <taxon>Bifurcata</taxon>
        <taxon>Gekkota</taxon>
        <taxon>Sphaerodactylidae</taxon>
        <taxon>Sphaerodactylus</taxon>
    </lineage>
</organism>
<dbReference type="Proteomes" id="UP000827872">
    <property type="component" value="Linkage Group LG08"/>
</dbReference>
<evidence type="ECO:0000313" key="1">
    <source>
        <dbReference type="EMBL" id="KAH8001945.1"/>
    </source>
</evidence>
<comment type="caution">
    <text evidence="1">The sequence shown here is derived from an EMBL/GenBank/DDBJ whole genome shotgun (WGS) entry which is preliminary data.</text>
</comment>
<sequence length="86" mass="9361">MSTSYEKAAQGHSSLMAAAITRSVGKAARKKSKGENKPKMAAVAPEGSDDRETALIDPQQPQSETENPECSFRLNQHGYLRLPDIM</sequence>
<protein>
    <submittedName>
        <fullName evidence="1">Uncharacterized protein</fullName>
    </submittedName>
</protein>
<evidence type="ECO:0000313" key="2">
    <source>
        <dbReference type="Proteomes" id="UP000827872"/>
    </source>
</evidence>
<reference evidence="1" key="1">
    <citation type="submission" date="2021-08" db="EMBL/GenBank/DDBJ databases">
        <title>The first chromosome-level gecko genome reveals the dynamic sex chromosomes of Neotropical dwarf geckos (Sphaerodactylidae: Sphaerodactylus).</title>
        <authorList>
            <person name="Pinto B.J."/>
            <person name="Keating S.E."/>
            <person name="Gamble T."/>
        </authorList>
    </citation>
    <scope>NUCLEOTIDE SEQUENCE</scope>
    <source>
        <strain evidence="1">TG3544</strain>
    </source>
</reference>
<name>A0ACB8F9A2_9SAUR</name>
<proteinExistence type="predicted"/>
<gene>
    <name evidence="1" type="ORF">K3G42_018896</name>
</gene>
<dbReference type="EMBL" id="CM037621">
    <property type="protein sequence ID" value="KAH8001945.1"/>
    <property type="molecule type" value="Genomic_DNA"/>
</dbReference>